<protein>
    <submittedName>
        <fullName evidence="3">Phage integrase family protein</fullName>
    </submittedName>
</protein>
<dbReference type="Gene3D" id="1.10.443.10">
    <property type="entry name" value="Intergrase catalytic core"/>
    <property type="match status" value="1"/>
</dbReference>
<sequence length="236" mass="26843">MNLTIPVKWKMITTNPASLTSPPKIEYKEKGTWTIEEANRFLKHTKEEPLLHIGYLLAIYTGMRLGEILGLRWKDCDFEKGQISIRQTLARTSKGLVFQEPKTKSSRRVIAITDDIVAALKKHKALQNQNKLLLGAGYQDHDLVVCTSKGTPIIPSNFRRHYKRMIKEANVPKIRFHDLRHTHATIMLQLGEHPKVVSERLGHSRTSVTLDVYSHVIPNIQSGAAKKFSEAFQATK</sequence>
<evidence type="ECO:0000313" key="4">
    <source>
        <dbReference type="Proteomes" id="UP000238836"/>
    </source>
</evidence>
<gene>
    <name evidence="3" type="ORF">CLV36_11271</name>
</gene>
<accession>A0ABX5EL65</accession>
<dbReference type="InterPro" id="IPR050090">
    <property type="entry name" value="Tyrosine_recombinase_XerCD"/>
</dbReference>
<dbReference type="PANTHER" id="PTHR30349">
    <property type="entry name" value="PHAGE INTEGRASE-RELATED"/>
    <property type="match status" value="1"/>
</dbReference>
<keyword evidence="4" id="KW-1185">Reference proteome</keyword>
<reference evidence="3 4" key="1">
    <citation type="submission" date="2018-03" db="EMBL/GenBank/DDBJ databases">
        <title>Genomic Encyclopedia of Archaeal and Bacterial Type Strains, Phase II (KMG-II): from individual species to whole genera.</title>
        <authorList>
            <person name="Goeker M."/>
        </authorList>
    </citation>
    <scope>NUCLEOTIDE SEQUENCE [LARGE SCALE GENOMIC DNA]</scope>
    <source>
        <strain evidence="3 4">RHA1</strain>
    </source>
</reference>
<proteinExistence type="predicted"/>
<feature type="domain" description="Tyr recombinase" evidence="2">
    <location>
        <begin position="28"/>
        <end position="226"/>
    </location>
</feature>
<dbReference type="PROSITE" id="PS51898">
    <property type="entry name" value="TYR_RECOMBINASE"/>
    <property type="match status" value="1"/>
</dbReference>
<keyword evidence="1" id="KW-0233">DNA recombination</keyword>
<dbReference type="SUPFAM" id="SSF56349">
    <property type="entry name" value="DNA breaking-rejoining enzymes"/>
    <property type="match status" value="1"/>
</dbReference>
<dbReference type="InterPro" id="IPR013762">
    <property type="entry name" value="Integrase-like_cat_sf"/>
</dbReference>
<name>A0ABX5EL65_9BACL</name>
<dbReference type="Pfam" id="PF00589">
    <property type="entry name" value="Phage_integrase"/>
    <property type="match status" value="1"/>
</dbReference>
<dbReference type="RefSeq" id="WP_106343017.1">
    <property type="nucleotide sequence ID" value="NZ_PVTZ01000012.1"/>
</dbReference>
<dbReference type="CDD" id="cd01189">
    <property type="entry name" value="INT_ICEBs1_C_like"/>
    <property type="match status" value="1"/>
</dbReference>
<dbReference type="Proteomes" id="UP000238836">
    <property type="component" value="Unassembled WGS sequence"/>
</dbReference>
<dbReference type="InterPro" id="IPR002104">
    <property type="entry name" value="Integrase_catalytic"/>
</dbReference>
<dbReference type="PANTHER" id="PTHR30349:SF64">
    <property type="entry name" value="PROPHAGE INTEGRASE INTD-RELATED"/>
    <property type="match status" value="1"/>
</dbReference>
<dbReference type="EMBL" id="PVTZ01000012">
    <property type="protein sequence ID" value="PRZ12674.1"/>
    <property type="molecule type" value="Genomic_DNA"/>
</dbReference>
<evidence type="ECO:0000313" key="3">
    <source>
        <dbReference type="EMBL" id="PRZ12674.1"/>
    </source>
</evidence>
<comment type="caution">
    <text evidence="3">The sequence shown here is derived from an EMBL/GenBank/DDBJ whole genome shotgun (WGS) entry which is preliminary data.</text>
</comment>
<evidence type="ECO:0000256" key="1">
    <source>
        <dbReference type="ARBA" id="ARBA00023172"/>
    </source>
</evidence>
<dbReference type="InterPro" id="IPR011010">
    <property type="entry name" value="DNA_brk_join_enz"/>
</dbReference>
<evidence type="ECO:0000259" key="2">
    <source>
        <dbReference type="PROSITE" id="PS51898"/>
    </source>
</evidence>
<organism evidence="3 4">
    <name type="scientific">Laceyella sediminis</name>
    <dbReference type="NCBI Taxonomy" id="573074"/>
    <lineage>
        <taxon>Bacteria</taxon>
        <taxon>Bacillati</taxon>
        <taxon>Bacillota</taxon>
        <taxon>Bacilli</taxon>
        <taxon>Bacillales</taxon>
        <taxon>Thermoactinomycetaceae</taxon>
        <taxon>Laceyella</taxon>
    </lineage>
</organism>